<comment type="caution">
    <text evidence="2">The sequence shown here is derived from an EMBL/GenBank/DDBJ whole genome shotgun (WGS) entry which is preliminary data.</text>
</comment>
<feature type="region of interest" description="Disordered" evidence="1">
    <location>
        <begin position="80"/>
        <end position="99"/>
    </location>
</feature>
<name>A0A9Q0YAF6_HOLLE</name>
<protein>
    <submittedName>
        <fullName evidence="2">Uncharacterized protein</fullName>
    </submittedName>
</protein>
<accession>A0A9Q0YAF6</accession>
<dbReference type="AlphaFoldDB" id="A0A9Q0YAF6"/>
<reference evidence="2" key="1">
    <citation type="submission" date="2021-10" db="EMBL/GenBank/DDBJ databases">
        <title>Tropical sea cucumber genome reveals ecological adaptation and Cuvierian tubules defense mechanism.</title>
        <authorList>
            <person name="Chen T."/>
        </authorList>
    </citation>
    <scope>NUCLEOTIDE SEQUENCE</scope>
    <source>
        <strain evidence="2">Nanhai2018</strain>
        <tissue evidence="2">Muscle</tissue>
    </source>
</reference>
<evidence type="ECO:0000313" key="3">
    <source>
        <dbReference type="Proteomes" id="UP001152320"/>
    </source>
</evidence>
<dbReference type="EMBL" id="JAIZAY010000915">
    <property type="protein sequence ID" value="KAJ8017861.1"/>
    <property type="molecule type" value="Genomic_DNA"/>
</dbReference>
<evidence type="ECO:0000256" key="1">
    <source>
        <dbReference type="SAM" id="MobiDB-lite"/>
    </source>
</evidence>
<evidence type="ECO:0000313" key="2">
    <source>
        <dbReference type="EMBL" id="KAJ8017861.1"/>
    </source>
</evidence>
<gene>
    <name evidence="2" type="ORF">HOLleu_44474</name>
</gene>
<keyword evidence="3" id="KW-1185">Reference proteome</keyword>
<proteinExistence type="predicted"/>
<dbReference type="Proteomes" id="UP001152320">
    <property type="component" value="Unassembled WGS sequence"/>
</dbReference>
<organism evidence="2 3">
    <name type="scientific">Holothuria leucospilota</name>
    <name type="common">Black long sea cucumber</name>
    <name type="synonym">Mertensiothuria leucospilota</name>
    <dbReference type="NCBI Taxonomy" id="206669"/>
    <lineage>
        <taxon>Eukaryota</taxon>
        <taxon>Metazoa</taxon>
        <taxon>Echinodermata</taxon>
        <taxon>Eleutherozoa</taxon>
        <taxon>Echinozoa</taxon>
        <taxon>Holothuroidea</taxon>
        <taxon>Aspidochirotacea</taxon>
        <taxon>Aspidochirotida</taxon>
        <taxon>Holothuriidae</taxon>
        <taxon>Holothuria</taxon>
    </lineage>
</organism>
<sequence>MPLKKPVFYLVACKQLSTSAVVLLQKLLSEDIDNKKNTELDPGGEQQRDGCSSEPPSLEPKLREETGAVPEWMEVVEFEGMDLSSRSSHGSNPVEGEVR</sequence>
<feature type="region of interest" description="Disordered" evidence="1">
    <location>
        <begin position="32"/>
        <end position="69"/>
    </location>
</feature>